<dbReference type="GO" id="GO:0004824">
    <property type="term" value="F:lysine-tRNA ligase activity"/>
    <property type="evidence" value="ECO:0007669"/>
    <property type="project" value="InterPro"/>
</dbReference>
<evidence type="ECO:0000256" key="4">
    <source>
        <dbReference type="ARBA" id="ARBA00022840"/>
    </source>
</evidence>
<dbReference type="InterPro" id="IPR004525">
    <property type="entry name" value="EpmA"/>
</dbReference>
<evidence type="ECO:0000259" key="5">
    <source>
        <dbReference type="PROSITE" id="PS50862"/>
    </source>
</evidence>
<dbReference type="FunFam" id="3.30.930.10:FF:000017">
    <property type="entry name" value="Elongation factor P--(R)-beta-lysine ligase"/>
    <property type="match status" value="1"/>
</dbReference>
<evidence type="ECO:0000313" key="6">
    <source>
        <dbReference type="EMBL" id="CAD7237284.1"/>
    </source>
</evidence>
<dbReference type="InterPro" id="IPR006195">
    <property type="entry name" value="aa-tRNA-synth_II"/>
</dbReference>
<reference evidence="6" key="1">
    <citation type="submission" date="2020-11" db="EMBL/GenBank/DDBJ databases">
        <authorList>
            <person name="Tran Van P."/>
        </authorList>
    </citation>
    <scope>NUCLEOTIDE SEQUENCE</scope>
</reference>
<gene>
    <name evidence="6" type="ORF">CTOB1V02_LOCUS15099</name>
</gene>
<dbReference type="GO" id="GO:0005829">
    <property type="term" value="C:cytosol"/>
    <property type="evidence" value="ECO:0007669"/>
    <property type="project" value="TreeGrafter"/>
</dbReference>
<dbReference type="AlphaFoldDB" id="A0A7R8WSC7"/>
<keyword evidence="4" id="KW-0067">ATP-binding</keyword>
<dbReference type="InterPro" id="IPR004364">
    <property type="entry name" value="Aa-tRNA-synt_II"/>
</dbReference>
<dbReference type="PROSITE" id="PS50862">
    <property type="entry name" value="AA_TRNA_LIGASE_II"/>
    <property type="match status" value="1"/>
</dbReference>
<dbReference type="SUPFAM" id="SSF55681">
    <property type="entry name" value="Class II aaRS and biotin synthetases"/>
    <property type="match status" value="1"/>
</dbReference>
<proteinExistence type="predicted"/>
<dbReference type="OrthoDB" id="8116276at2759"/>
<feature type="domain" description="Aminoacyl-transfer RNA synthetases class-II family profile" evidence="5">
    <location>
        <begin position="17"/>
        <end position="315"/>
    </location>
</feature>
<protein>
    <recommendedName>
        <fullName evidence="5">Aminoacyl-transfer RNA synthetases class-II family profile domain-containing protein</fullName>
    </recommendedName>
</protein>
<organism evidence="6">
    <name type="scientific">Cyprideis torosa</name>
    <dbReference type="NCBI Taxonomy" id="163714"/>
    <lineage>
        <taxon>Eukaryota</taxon>
        <taxon>Metazoa</taxon>
        <taxon>Ecdysozoa</taxon>
        <taxon>Arthropoda</taxon>
        <taxon>Crustacea</taxon>
        <taxon>Oligostraca</taxon>
        <taxon>Ostracoda</taxon>
        <taxon>Podocopa</taxon>
        <taxon>Podocopida</taxon>
        <taxon>Cytherocopina</taxon>
        <taxon>Cytheroidea</taxon>
        <taxon>Cytherideidae</taxon>
        <taxon>Cyprideis</taxon>
    </lineage>
</organism>
<dbReference type="Pfam" id="PF00152">
    <property type="entry name" value="tRNA-synt_2"/>
    <property type="match status" value="1"/>
</dbReference>
<dbReference type="InterPro" id="IPR045864">
    <property type="entry name" value="aa-tRNA-synth_II/BPL/LPL"/>
</dbReference>
<evidence type="ECO:0000256" key="1">
    <source>
        <dbReference type="ARBA" id="ARBA00011738"/>
    </source>
</evidence>
<dbReference type="PANTHER" id="PTHR42918:SF6">
    <property type="entry name" value="ELONGATION FACTOR P--(R)-BETA-LYSINE LIGASE"/>
    <property type="match status" value="1"/>
</dbReference>
<dbReference type="GO" id="GO:0006430">
    <property type="term" value="P:lysyl-tRNA aminoacylation"/>
    <property type="evidence" value="ECO:0007669"/>
    <property type="project" value="InterPro"/>
</dbReference>
<dbReference type="Gene3D" id="3.30.930.10">
    <property type="entry name" value="Bira Bifunctional Protein, Domain 2"/>
    <property type="match status" value="1"/>
</dbReference>
<keyword evidence="3" id="KW-0547">Nucleotide-binding</keyword>
<dbReference type="GO" id="GO:0000049">
    <property type="term" value="F:tRNA binding"/>
    <property type="evidence" value="ECO:0007669"/>
    <property type="project" value="TreeGrafter"/>
</dbReference>
<dbReference type="EMBL" id="OB686439">
    <property type="protein sequence ID" value="CAD7237284.1"/>
    <property type="molecule type" value="Genomic_DNA"/>
</dbReference>
<evidence type="ECO:0000256" key="2">
    <source>
        <dbReference type="ARBA" id="ARBA00022598"/>
    </source>
</evidence>
<dbReference type="InterPro" id="IPR018149">
    <property type="entry name" value="Lys-tRNA-synth_II_C"/>
</dbReference>
<name>A0A7R8WSC7_9CRUS</name>
<evidence type="ECO:0000256" key="3">
    <source>
        <dbReference type="ARBA" id="ARBA00022741"/>
    </source>
</evidence>
<comment type="subunit">
    <text evidence="1">Homodimer.</text>
</comment>
<sequence>MVFDWQPSASMEALQKRARLLQDVRAFFYARHFLEVDTPIMSSAGTTDPSIESVRVTGPDAAPRFLHTSPEFAMKRLLAAGSGDIFQVAKVFREGEAGRFHNPEFTLLEWYRLGMDHHDLMEEVVGLILHLAGDAADTLSVEKVSYRDLCRQALAIDPLIASVSELHQIAVKAGLDIRFELDRDGWLDLLLSHMVMPSLPAGQLTLLFDYPASQAALSRINDDGLTAARFEVFWGGTELANGFFELQDADEQRERFFADNVKRAEAGQLSVPMDDHLIAALEAGLPECSGVALGLDRLLMKLTGRRDIQEILAFPFCNA</sequence>
<accession>A0A7R8WSC7</accession>
<dbReference type="NCBIfam" id="TIGR00462">
    <property type="entry name" value="genX"/>
    <property type="match status" value="1"/>
</dbReference>
<dbReference type="PANTHER" id="PTHR42918">
    <property type="entry name" value="LYSYL-TRNA SYNTHETASE"/>
    <property type="match status" value="1"/>
</dbReference>
<dbReference type="NCBIfam" id="NF006828">
    <property type="entry name" value="PRK09350.1"/>
    <property type="match status" value="1"/>
</dbReference>
<dbReference type="GO" id="GO:0005524">
    <property type="term" value="F:ATP binding"/>
    <property type="evidence" value="ECO:0007669"/>
    <property type="project" value="UniProtKB-KW"/>
</dbReference>
<dbReference type="PRINTS" id="PR00982">
    <property type="entry name" value="TRNASYNTHLYS"/>
</dbReference>
<keyword evidence="2" id="KW-0436">Ligase</keyword>